<dbReference type="NCBIfam" id="NF004739">
    <property type="entry name" value="PRK06075.1"/>
    <property type="match status" value="1"/>
</dbReference>
<dbReference type="InterPro" id="IPR022885">
    <property type="entry name" value="NDH1_su_D/H"/>
</dbReference>
<dbReference type="RefSeq" id="YP_010147311.1">
    <property type="nucleotide sequence ID" value="NC_057079.1"/>
</dbReference>
<dbReference type="InterPro" id="IPR001135">
    <property type="entry name" value="NADH_Q_OxRdtase_suD"/>
</dbReference>
<dbReference type="SUPFAM" id="SSF56762">
    <property type="entry name" value="HydB/Nqo4-like"/>
    <property type="match status" value="1"/>
</dbReference>
<evidence type="ECO:0000313" key="3">
    <source>
        <dbReference type="EMBL" id="QQP22122.1"/>
    </source>
</evidence>
<dbReference type="GO" id="GO:0048038">
    <property type="term" value="F:quinone binding"/>
    <property type="evidence" value="ECO:0007669"/>
    <property type="project" value="InterPro"/>
</dbReference>
<dbReference type="PANTHER" id="PTHR11993">
    <property type="entry name" value="NADH-UBIQUINONE OXIDOREDUCTASE 49 KDA SUBUNIT"/>
    <property type="match status" value="1"/>
</dbReference>
<comment type="similarity">
    <text evidence="1">Belongs to the complex I 49 kDa subunit family.</text>
</comment>
<geneLocation type="mitochondrion" evidence="3"/>
<dbReference type="GO" id="GO:0051287">
    <property type="term" value="F:NAD binding"/>
    <property type="evidence" value="ECO:0007669"/>
    <property type="project" value="InterPro"/>
</dbReference>
<dbReference type="AlphaFoldDB" id="A0A7T8JKA8"/>
<dbReference type="GO" id="GO:0016651">
    <property type="term" value="F:oxidoreductase activity, acting on NAD(P)H"/>
    <property type="evidence" value="ECO:0007669"/>
    <property type="project" value="InterPro"/>
</dbReference>
<evidence type="ECO:0000259" key="2">
    <source>
        <dbReference type="Pfam" id="PF00346"/>
    </source>
</evidence>
<dbReference type="Gene3D" id="1.10.645.10">
    <property type="entry name" value="Cytochrome-c3 Hydrogenase, chain B"/>
    <property type="match status" value="1"/>
</dbReference>
<reference evidence="3" key="1">
    <citation type="submission" date="2020-11" db="EMBL/GenBank/DDBJ databases">
        <title>Combining integrative taxonomy and mitogenome sequencing of Thuricola similis Bock, 1963 (Peritrichia, Vaginicolidae) provides a full redescription of this poorly known ciliate and new insights into the evolutionary relationships among Oligohymenophorea subclasses.</title>
        <authorList>
            <person name="Liao W."/>
            <person name="Campello-Nunes P.H."/>
            <person name="Gammuto L."/>
            <person name="Viana T.A."/>
            <person name="de Oliveira Marchesini R."/>
            <person name="da Silva Pavia T."/>
            <person name="da Silva-Neto I.D."/>
            <person name="Modeo L."/>
            <person name="Petroni G."/>
        </authorList>
    </citation>
    <scope>NUCLEOTIDE SEQUENCE</scope>
    <source>
        <strain evidence="3">CUIT</strain>
    </source>
</reference>
<accession>A0A7T8JKA8</accession>
<dbReference type="GO" id="GO:0005739">
    <property type="term" value="C:mitochondrion"/>
    <property type="evidence" value="ECO:0007669"/>
    <property type="project" value="GOC"/>
</dbReference>
<dbReference type="GeneID" id="67145402"/>
<proteinExistence type="inferred from homology"/>
<keyword evidence="3" id="KW-0496">Mitochondrion</keyword>
<protein>
    <submittedName>
        <fullName evidence="3">NADH dehydrogenase subunit 7</fullName>
    </submittedName>
</protein>
<dbReference type="InterPro" id="IPR029014">
    <property type="entry name" value="NiFe-Hase_large"/>
</dbReference>
<dbReference type="GO" id="GO:0006120">
    <property type="term" value="P:mitochondrial electron transport, NADH to ubiquinone"/>
    <property type="evidence" value="ECO:0007669"/>
    <property type="project" value="TreeGrafter"/>
</dbReference>
<sequence>MTRSLFFNWSFFKKQTQQKKLILNFGPQHPAAHGVLRLILQLEGEIIQKTDIHIGLLHRGTEFLAETKFYEKTIPYFDRLDYVSMMTQEHAYCLAIEYLQQITNVSKYINYTRILFDELTRIMNHLLAIACHALDVGSMSSIFWSFEEREKLMEFYERVSGARMHAAFHRPVNTFTYVLDKLFLVDVLLFVKNCYTTLNEMHNVLTYNKIWKQRLTNIGLLNIQECANWGLTGVMARSCGLKRDLRLSKSDTYSQYNLIKFNSYIGINGDTFDRYLIRMLEMGESLQIINQITLKLMMYVPVNVQSQNIINNLFVYNTYSLNNNYTSMEDLITHFINWHSGTKIPSNNTSIYIESPKGEFGVNLISNDSAYPTRCKIRSPSYHHLQFLPKMTKGHYLADLAALIGTIDIVFGEIDR</sequence>
<gene>
    <name evidence="3" type="primary">nad7</name>
    <name evidence="3" type="ORF">TSIM_05</name>
</gene>
<feature type="domain" description="NADH-quinone oxidoreductase subunit D" evidence="2">
    <location>
        <begin position="135"/>
        <end position="416"/>
    </location>
</feature>
<evidence type="ECO:0000256" key="1">
    <source>
        <dbReference type="ARBA" id="ARBA00005769"/>
    </source>
</evidence>
<dbReference type="EMBL" id="MW221262">
    <property type="protein sequence ID" value="QQP22122.1"/>
    <property type="molecule type" value="Genomic_DNA"/>
</dbReference>
<dbReference type="Pfam" id="PF00346">
    <property type="entry name" value="Complex1_49kDa"/>
    <property type="match status" value="1"/>
</dbReference>
<organism evidence="3">
    <name type="scientific">Thuricola similis</name>
    <dbReference type="NCBI Taxonomy" id="2784598"/>
    <lineage>
        <taxon>Eukaryota</taxon>
        <taxon>Sar</taxon>
        <taxon>Alveolata</taxon>
        <taxon>Ciliophora</taxon>
        <taxon>Intramacronucleata</taxon>
        <taxon>Oligohymenophorea</taxon>
        <taxon>Peritrichia</taxon>
        <taxon>Sessilida</taxon>
        <taxon>Vaginicolidae</taxon>
        <taxon>Thuricola</taxon>
    </lineage>
</organism>
<name>A0A7T8JKA8_9CILI</name>
<dbReference type="PANTHER" id="PTHR11993:SF10">
    <property type="entry name" value="NADH DEHYDROGENASE [UBIQUINONE] IRON-SULFUR PROTEIN 2, MITOCHONDRIAL"/>
    <property type="match status" value="1"/>
</dbReference>